<evidence type="ECO:0000313" key="3">
    <source>
        <dbReference type="EMBL" id="CAF4342522.1"/>
    </source>
</evidence>
<name>A0A815REL0_9BILA</name>
<comment type="caution">
    <text evidence="2">The sequence shown here is derived from an EMBL/GenBank/DDBJ whole genome shotgun (WGS) entry which is preliminary data.</text>
</comment>
<dbReference type="Proteomes" id="UP000681722">
    <property type="component" value="Unassembled WGS sequence"/>
</dbReference>
<keyword evidence="4" id="KW-1185">Reference proteome</keyword>
<evidence type="ECO:0000313" key="4">
    <source>
        <dbReference type="Proteomes" id="UP000663829"/>
    </source>
</evidence>
<protein>
    <submittedName>
        <fullName evidence="2">Uncharacterized protein</fullName>
    </submittedName>
</protein>
<evidence type="ECO:0000256" key="1">
    <source>
        <dbReference type="SAM" id="MobiDB-lite"/>
    </source>
</evidence>
<feature type="region of interest" description="Disordered" evidence="1">
    <location>
        <begin position="1"/>
        <end position="46"/>
    </location>
</feature>
<reference evidence="2" key="1">
    <citation type="submission" date="2021-02" db="EMBL/GenBank/DDBJ databases">
        <authorList>
            <person name="Nowell W R."/>
        </authorList>
    </citation>
    <scope>NUCLEOTIDE SEQUENCE</scope>
</reference>
<evidence type="ECO:0000313" key="2">
    <source>
        <dbReference type="EMBL" id="CAF1476497.1"/>
    </source>
</evidence>
<accession>A0A815REL0</accession>
<dbReference type="Proteomes" id="UP000663829">
    <property type="component" value="Unassembled WGS sequence"/>
</dbReference>
<dbReference type="OrthoDB" id="4115400at2759"/>
<dbReference type="AlphaFoldDB" id="A0A815REL0"/>
<sequence>MFETSEPSLPKESRLITEKPDERSSSKENEELASFTGKKRSRSKWSTEAAITELLDSNVIFGKRERKPPALYKS</sequence>
<gene>
    <name evidence="2" type="ORF">GPM918_LOCUS35656</name>
    <name evidence="3" type="ORF">SRO942_LOCUS36376</name>
</gene>
<dbReference type="EMBL" id="CAJOBC010086320">
    <property type="protein sequence ID" value="CAF4342522.1"/>
    <property type="molecule type" value="Genomic_DNA"/>
</dbReference>
<organism evidence="2 4">
    <name type="scientific">Didymodactylos carnosus</name>
    <dbReference type="NCBI Taxonomy" id="1234261"/>
    <lineage>
        <taxon>Eukaryota</taxon>
        <taxon>Metazoa</taxon>
        <taxon>Spiralia</taxon>
        <taxon>Gnathifera</taxon>
        <taxon>Rotifera</taxon>
        <taxon>Eurotatoria</taxon>
        <taxon>Bdelloidea</taxon>
        <taxon>Philodinida</taxon>
        <taxon>Philodinidae</taxon>
        <taxon>Didymodactylos</taxon>
    </lineage>
</organism>
<dbReference type="EMBL" id="CAJNOQ010020848">
    <property type="protein sequence ID" value="CAF1476497.1"/>
    <property type="molecule type" value="Genomic_DNA"/>
</dbReference>
<feature type="compositionally biased region" description="Basic and acidic residues" evidence="1">
    <location>
        <begin position="9"/>
        <end position="30"/>
    </location>
</feature>
<proteinExistence type="predicted"/>